<feature type="domain" description="Anti-sigma factor NepR" evidence="2">
    <location>
        <begin position="13"/>
        <end position="43"/>
    </location>
</feature>
<proteinExistence type="predicted"/>
<organism evidence="3 4">
    <name type="scientific">Tritonibacter mobilis F1926</name>
    <dbReference type="NCBI Taxonomy" id="1265309"/>
    <lineage>
        <taxon>Bacteria</taxon>
        <taxon>Pseudomonadati</taxon>
        <taxon>Pseudomonadota</taxon>
        <taxon>Alphaproteobacteria</taxon>
        <taxon>Rhodobacterales</taxon>
        <taxon>Paracoccaceae</taxon>
        <taxon>Tritonibacter</taxon>
    </lineage>
</organism>
<dbReference type="OrthoDB" id="7875342at2"/>
<evidence type="ECO:0000256" key="1">
    <source>
        <dbReference type="SAM" id="MobiDB-lite"/>
    </source>
</evidence>
<feature type="compositionally biased region" description="Low complexity" evidence="1">
    <location>
        <begin position="47"/>
        <end position="59"/>
    </location>
</feature>
<dbReference type="InterPro" id="IPR041649">
    <property type="entry name" value="NepR"/>
</dbReference>
<evidence type="ECO:0000313" key="3">
    <source>
        <dbReference type="EMBL" id="ANP41751.1"/>
    </source>
</evidence>
<dbReference type="Proteomes" id="UP000013243">
    <property type="component" value="Chromosome"/>
</dbReference>
<evidence type="ECO:0000259" key="2">
    <source>
        <dbReference type="Pfam" id="PF18557"/>
    </source>
</evidence>
<dbReference type="EMBL" id="CP015230">
    <property type="protein sequence ID" value="ANP41751.1"/>
    <property type="molecule type" value="Genomic_DNA"/>
</dbReference>
<dbReference type="RefSeq" id="WP_005622784.1">
    <property type="nucleotide sequence ID" value="NZ_CP015230.1"/>
</dbReference>
<feature type="region of interest" description="Disordered" evidence="1">
    <location>
        <begin position="45"/>
        <end position="65"/>
    </location>
</feature>
<reference evidence="3 4" key="1">
    <citation type="journal article" date="2016" name="ISME J.">
        <title>Global occurrence and heterogeneity of the Roseobacter-clade species Ruegeria mobilis.</title>
        <authorList>
            <person name="Sonnenschein E."/>
            <person name="Gram L."/>
        </authorList>
    </citation>
    <scope>NUCLEOTIDE SEQUENCE [LARGE SCALE GENOMIC DNA]</scope>
    <source>
        <strain evidence="3 4">F1926</strain>
    </source>
</reference>
<dbReference type="STRING" id="1265309.K529_013310"/>
<accession>A0A1B1A5D3</accession>
<dbReference type="AlphaFoldDB" id="A0A1B1A5D3"/>
<protein>
    <recommendedName>
        <fullName evidence="2">Anti-sigma factor NepR domain-containing protein</fullName>
    </recommendedName>
</protein>
<name>A0A1B1A5D3_9RHOB</name>
<gene>
    <name evidence="3" type="ORF">K529_013310</name>
</gene>
<dbReference type="KEGG" id="rmb:K529_013310"/>
<sequence>MANKLSQQPWDTLIDENLKRVFDEDANADLPPHLMDLLDRLDKIPVADGSGSASGAPSHSQEEAE</sequence>
<dbReference type="Pfam" id="PF18557">
    <property type="entry name" value="NepR"/>
    <property type="match status" value="1"/>
</dbReference>
<dbReference type="GeneID" id="28250830"/>
<evidence type="ECO:0000313" key="4">
    <source>
        <dbReference type="Proteomes" id="UP000013243"/>
    </source>
</evidence>